<dbReference type="Proteomes" id="UP000566324">
    <property type="component" value="Unassembled WGS sequence"/>
</dbReference>
<dbReference type="Pfam" id="PF07110">
    <property type="entry name" value="EthD"/>
    <property type="match status" value="1"/>
</dbReference>
<evidence type="ECO:0000313" key="3">
    <source>
        <dbReference type="Proteomes" id="UP000566324"/>
    </source>
</evidence>
<organism evidence="2 3">
    <name type="scientific">Sphingosinicella soli</name>
    <dbReference type="NCBI Taxonomy" id="333708"/>
    <lineage>
        <taxon>Bacteria</taxon>
        <taxon>Pseudomonadati</taxon>
        <taxon>Pseudomonadota</taxon>
        <taxon>Alphaproteobacteria</taxon>
        <taxon>Sphingomonadales</taxon>
        <taxon>Sphingosinicellaceae</taxon>
        <taxon>Sphingosinicella</taxon>
    </lineage>
</organism>
<comment type="caution">
    <text evidence="2">The sequence shown here is derived from an EMBL/GenBank/DDBJ whole genome shotgun (WGS) entry which is preliminary data.</text>
</comment>
<dbReference type="RefSeq" id="WP_184070941.1">
    <property type="nucleotide sequence ID" value="NZ_JACHNZ010000042.1"/>
</dbReference>
<dbReference type="EMBL" id="JACHNZ010000042">
    <property type="protein sequence ID" value="MBB4633380.1"/>
    <property type="molecule type" value="Genomic_DNA"/>
</dbReference>
<dbReference type="Gene3D" id="3.30.70.100">
    <property type="match status" value="1"/>
</dbReference>
<proteinExistence type="predicted"/>
<protein>
    <recommendedName>
        <fullName evidence="1">EthD domain-containing protein</fullName>
    </recommendedName>
</protein>
<evidence type="ECO:0000259" key="1">
    <source>
        <dbReference type="Pfam" id="PF07110"/>
    </source>
</evidence>
<dbReference type="GO" id="GO:0016491">
    <property type="term" value="F:oxidoreductase activity"/>
    <property type="evidence" value="ECO:0007669"/>
    <property type="project" value="InterPro"/>
</dbReference>
<evidence type="ECO:0000313" key="2">
    <source>
        <dbReference type="EMBL" id="MBB4633380.1"/>
    </source>
</evidence>
<sequence>MAGVKVFVGLPRKADVSEQHFHDHWRHPHATWGLEIGGRKHYVQSHRIDTPHLDVSQRRFDGVAEIWFDSAAEAGGYSQDPVYKGKLAPDEPSFLDMRNVRFLVADEEVLMSGPLAQNGGQPDDLGWREQNRPVTTKLLQFFDPATEWAGEDDLALGVALGAFRHVRCRPNPFVHARGCFVSGVRELWWPTLSGFERGVGSSPEAWRQLLSAKTVATMLATAERHL</sequence>
<dbReference type="SUPFAM" id="SSF54909">
    <property type="entry name" value="Dimeric alpha+beta barrel"/>
    <property type="match status" value="1"/>
</dbReference>
<accession>A0A7W7F782</accession>
<feature type="domain" description="EthD" evidence="1">
    <location>
        <begin position="13"/>
        <end position="97"/>
    </location>
</feature>
<dbReference type="InterPro" id="IPR011008">
    <property type="entry name" value="Dimeric_a/b-barrel"/>
</dbReference>
<dbReference type="AlphaFoldDB" id="A0A7W7F782"/>
<reference evidence="2 3" key="1">
    <citation type="submission" date="2020-08" db="EMBL/GenBank/DDBJ databases">
        <title>Genomic Encyclopedia of Type Strains, Phase IV (KMG-IV): sequencing the most valuable type-strain genomes for metagenomic binning, comparative biology and taxonomic classification.</title>
        <authorList>
            <person name="Goeker M."/>
        </authorList>
    </citation>
    <scope>NUCLEOTIDE SEQUENCE [LARGE SCALE GENOMIC DNA]</scope>
    <source>
        <strain evidence="2 3">DSM 17328</strain>
    </source>
</reference>
<keyword evidence="3" id="KW-1185">Reference proteome</keyword>
<gene>
    <name evidence="2" type="ORF">GGQ98_003018</name>
</gene>
<name>A0A7W7F782_9SPHN</name>
<dbReference type="InterPro" id="IPR009799">
    <property type="entry name" value="EthD_dom"/>
</dbReference>